<keyword evidence="12" id="KW-1133">Transmembrane helix</keyword>
<dbReference type="SMART" id="SM00304">
    <property type="entry name" value="HAMP"/>
    <property type="match status" value="1"/>
</dbReference>
<dbReference type="STRING" id="1385511.GCA_000425225_02514"/>
<evidence type="ECO:0000256" key="11">
    <source>
        <dbReference type="ARBA" id="ARBA00023136"/>
    </source>
</evidence>
<dbReference type="Pfam" id="PF06580">
    <property type="entry name" value="His_kinase"/>
    <property type="match status" value="1"/>
</dbReference>
<evidence type="ECO:0000256" key="2">
    <source>
        <dbReference type="ARBA" id="ARBA00004651"/>
    </source>
</evidence>
<comment type="subcellular location">
    <subcellularLocation>
        <location evidence="2">Cell membrane</location>
        <topology evidence="2">Multi-pass membrane protein</topology>
    </subcellularLocation>
</comment>
<dbReference type="CDD" id="cd06225">
    <property type="entry name" value="HAMP"/>
    <property type="match status" value="1"/>
</dbReference>
<dbReference type="InterPro" id="IPR010559">
    <property type="entry name" value="Sig_transdc_His_kin_internal"/>
</dbReference>
<gene>
    <name evidence="15" type="ORF">N783_18875</name>
</gene>
<feature type="domain" description="HAMP" evidence="14">
    <location>
        <begin position="196"/>
        <end position="249"/>
    </location>
</feature>
<feature type="transmembrane region" description="Helical" evidence="12">
    <location>
        <begin position="6"/>
        <end position="26"/>
    </location>
</feature>
<dbReference type="eggNOG" id="COG2972">
    <property type="taxonomic scope" value="Bacteria"/>
</dbReference>
<dbReference type="InterPro" id="IPR003594">
    <property type="entry name" value="HATPase_dom"/>
</dbReference>
<keyword evidence="4" id="KW-1003">Cell membrane</keyword>
<dbReference type="Pfam" id="PF00672">
    <property type="entry name" value="HAMP"/>
    <property type="match status" value="1"/>
</dbReference>
<dbReference type="GO" id="GO:0005886">
    <property type="term" value="C:plasma membrane"/>
    <property type="evidence" value="ECO:0007669"/>
    <property type="project" value="UniProtKB-SubCell"/>
</dbReference>
<dbReference type="SUPFAM" id="SSF55874">
    <property type="entry name" value="ATPase domain of HSP90 chaperone/DNA topoisomerase II/histidine kinase"/>
    <property type="match status" value="1"/>
</dbReference>
<reference evidence="15 16" key="1">
    <citation type="submission" date="2013-08" db="EMBL/GenBank/DDBJ databases">
        <authorList>
            <person name="Huang J."/>
            <person name="Wang G."/>
        </authorList>
    </citation>
    <scope>NUCLEOTIDE SEQUENCE [LARGE SCALE GENOMIC DNA]</scope>
    <source>
        <strain evidence="15 16">BH030004</strain>
    </source>
</reference>
<dbReference type="Gene3D" id="3.30.565.10">
    <property type="entry name" value="Histidine kinase-like ATPase, C-terminal domain"/>
    <property type="match status" value="1"/>
</dbReference>
<dbReference type="PROSITE" id="PS50109">
    <property type="entry name" value="HIS_KIN"/>
    <property type="match status" value="1"/>
</dbReference>
<dbReference type="Gene3D" id="6.10.340.10">
    <property type="match status" value="1"/>
</dbReference>
<keyword evidence="5" id="KW-0597">Phosphoprotein</keyword>
<dbReference type="InterPro" id="IPR003660">
    <property type="entry name" value="HAMP_dom"/>
</dbReference>
<keyword evidence="16" id="KW-1185">Reference proteome</keyword>
<keyword evidence="9" id="KW-0067">ATP-binding</keyword>
<evidence type="ECO:0000256" key="6">
    <source>
        <dbReference type="ARBA" id="ARBA00022679"/>
    </source>
</evidence>
<sequence length="486" mass="56087">MHIQTKLMTFFIVLILFMNGVAYFLYQGSQDTIRQYDILLERFFLLNEVEQTTEDVYQNLKSYIINKSPELLQEYKDGREELRSLQEQLPEKIDRNQLVVENYSNMIESFLEESDQALKAYQEENIKAYSARMIEAEEVLSYLQETALTLINEELSEYDSFYKSLVVHNGFIEKMRLAVFAFTLFASLLFAFWFSRGITRPIHDLAHAAREIASGKFDGEKVPVQTKDELGFLTETFNSMRDNIQSLVTQIKQKSEMKRLMKEMELKSLQSQVNPHFLFNTLNMIAKTSYIEDAKRTSELIEAVSTLLRHNLTRLDQPTTLQEELKSVNEYMFIQQARFGQRFTYEEDIHPDTKGTALPVLTLQPLVENAFIHGIEDLEAGGVIRISSRIKDGRVLIDIQDNGVGIHEEKVGKLLATPDHDEELQETNRSGHTTGIGLPNIIRRLELFYEREELVTIHSQLGNGTTIRLQLPIEQAEEGYDEVANG</sequence>
<dbReference type="PANTHER" id="PTHR34220">
    <property type="entry name" value="SENSOR HISTIDINE KINASE YPDA"/>
    <property type="match status" value="1"/>
</dbReference>
<evidence type="ECO:0000259" key="14">
    <source>
        <dbReference type="PROSITE" id="PS50885"/>
    </source>
</evidence>
<keyword evidence="8 15" id="KW-0418">Kinase</keyword>
<name>A0A0A5HKH8_9BACI</name>
<protein>
    <recommendedName>
        <fullName evidence="3">histidine kinase</fullName>
        <ecNumber evidence="3">2.7.13.3</ecNumber>
    </recommendedName>
</protein>
<dbReference type="GO" id="GO:0000155">
    <property type="term" value="F:phosphorelay sensor kinase activity"/>
    <property type="evidence" value="ECO:0007669"/>
    <property type="project" value="InterPro"/>
</dbReference>
<comment type="catalytic activity">
    <reaction evidence="1">
        <text>ATP + protein L-histidine = ADP + protein N-phospho-L-histidine.</text>
        <dbReference type="EC" id="2.7.13.3"/>
    </reaction>
</comment>
<evidence type="ECO:0000256" key="5">
    <source>
        <dbReference type="ARBA" id="ARBA00022553"/>
    </source>
</evidence>
<dbReference type="PROSITE" id="PS50885">
    <property type="entry name" value="HAMP"/>
    <property type="match status" value="1"/>
</dbReference>
<dbReference type="InterPro" id="IPR005467">
    <property type="entry name" value="His_kinase_dom"/>
</dbReference>
<dbReference type="Proteomes" id="UP000030403">
    <property type="component" value="Unassembled WGS sequence"/>
</dbReference>
<keyword evidence="12" id="KW-0812">Transmembrane</keyword>
<comment type="caution">
    <text evidence="15">The sequence shown here is derived from an EMBL/GenBank/DDBJ whole genome shotgun (WGS) entry which is preliminary data.</text>
</comment>
<evidence type="ECO:0000259" key="13">
    <source>
        <dbReference type="PROSITE" id="PS50109"/>
    </source>
</evidence>
<accession>A0A0A5HKH8</accession>
<dbReference type="EC" id="2.7.13.3" evidence="3"/>
<proteinExistence type="predicted"/>
<dbReference type="PRINTS" id="PR00344">
    <property type="entry name" value="BCTRLSENSOR"/>
</dbReference>
<feature type="transmembrane region" description="Helical" evidence="12">
    <location>
        <begin position="177"/>
        <end position="195"/>
    </location>
</feature>
<evidence type="ECO:0000313" key="16">
    <source>
        <dbReference type="Proteomes" id="UP000030403"/>
    </source>
</evidence>
<evidence type="ECO:0000256" key="10">
    <source>
        <dbReference type="ARBA" id="ARBA00023012"/>
    </source>
</evidence>
<dbReference type="AlphaFoldDB" id="A0A0A5HKH8"/>
<evidence type="ECO:0000256" key="9">
    <source>
        <dbReference type="ARBA" id="ARBA00022840"/>
    </source>
</evidence>
<dbReference type="InterPro" id="IPR050640">
    <property type="entry name" value="Bact_2-comp_sensor_kinase"/>
</dbReference>
<keyword evidence="6" id="KW-0808">Transferase</keyword>
<dbReference type="SMART" id="SM00387">
    <property type="entry name" value="HATPase_c"/>
    <property type="match status" value="1"/>
</dbReference>
<evidence type="ECO:0000256" key="1">
    <source>
        <dbReference type="ARBA" id="ARBA00000085"/>
    </source>
</evidence>
<dbReference type="SUPFAM" id="SSF158472">
    <property type="entry name" value="HAMP domain-like"/>
    <property type="match status" value="1"/>
</dbReference>
<feature type="domain" description="Histidine kinase" evidence="13">
    <location>
        <begin position="363"/>
        <end position="475"/>
    </location>
</feature>
<evidence type="ECO:0000256" key="3">
    <source>
        <dbReference type="ARBA" id="ARBA00012438"/>
    </source>
</evidence>
<keyword evidence="11 12" id="KW-0472">Membrane</keyword>
<dbReference type="InterPro" id="IPR036890">
    <property type="entry name" value="HATPase_C_sf"/>
</dbReference>
<evidence type="ECO:0000256" key="4">
    <source>
        <dbReference type="ARBA" id="ARBA00022475"/>
    </source>
</evidence>
<evidence type="ECO:0000313" key="15">
    <source>
        <dbReference type="EMBL" id="KGX84142.1"/>
    </source>
</evidence>
<organism evidence="15 16">
    <name type="scientific">Pontibacillus marinus BH030004 = DSM 16465</name>
    <dbReference type="NCBI Taxonomy" id="1385511"/>
    <lineage>
        <taxon>Bacteria</taxon>
        <taxon>Bacillati</taxon>
        <taxon>Bacillota</taxon>
        <taxon>Bacilli</taxon>
        <taxon>Bacillales</taxon>
        <taxon>Bacillaceae</taxon>
        <taxon>Pontibacillus</taxon>
    </lineage>
</organism>
<dbReference type="PANTHER" id="PTHR34220:SF7">
    <property type="entry name" value="SENSOR HISTIDINE KINASE YPDA"/>
    <property type="match status" value="1"/>
</dbReference>
<dbReference type="Pfam" id="PF02518">
    <property type="entry name" value="HATPase_c"/>
    <property type="match status" value="1"/>
</dbReference>
<evidence type="ECO:0000256" key="7">
    <source>
        <dbReference type="ARBA" id="ARBA00022741"/>
    </source>
</evidence>
<keyword evidence="7" id="KW-0547">Nucleotide-binding</keyword>
<dbReference type="InterPro" id="IPR004358">
    <property type="entry name" value="Sig_transdc_His_kin-like_C"/>
</dbReference>
<evidence type="ECO:0000256" key="12">
    <source>
        <dbReference type="SAM" id="Phobius"/>
    </source>
</evidence>
<dbReference type="EMBL" id="AVPF01000065">
    <property type="protein sequence ID" value="KGX84142.1"/>
    <property type="molecule type" value="Genomic_DNA"/>
</dbReference>
<keyword evidence="10" id="KW-0902">Two-component regulatory system</keyword>
<dbReference type="GO" id="GO:0005524">
    <property type="term" value="F:ATP binding"/>
    <property type="evidence" value="ECO:0007669"/>
    <property type="project" value="UniProtKB-KW"/>
</dbReference>
<evidence type="ECO:0000256" key="8">
    <source>
        <dbReference type="ARBA" id="ARBA00022777"/>
    </source>
</evidence>